<sequence>MAWTPLLLVFLAHCTGSLSQPVLTQSDSLSASLGASARLSCTLSNGYNIGSLSITWCQQKPGSPPRYLLSYNSDSQKLQGSGVPRHFSGPKDTSSNAGLLLISGLQTGDEAVGSHSGSDDKEVRQNPWASDFGSEPGFSEKFP</sequence>
<dbReference type="PROSITE" id="PS50835">
    <property type="entry name" value="IG_LIKE"/>
    <property type="match status" value="1"/>
</dbReference>
<dbReference type="Ensembl" id="ENSBIXT00000009414.1">
    <property type="protein sequence ID" value="ENSBIXP00000003656.1"/>
    <property type="gene ID" value="ENSBIXG00000010075.1"/>
</dbReference>
<protein>
    <recommendedName>
        <fullName evidence="3">Ig-like domain-containing protein</fullName>
    </recommendedName>
</protein>
<keyword evidence="5" id="KW-1185">Reference proteome</keyword>
<reference evidence="4" key="3">
    <citation type="submission" date="2025-09" db="UniProtKB">
        <authorList>
            <consortium name="Ensembl"/>
        </authorList>
    </citation>
    <scope>IDENTIFICATION</scope>
</reference>
<proteinExistence type="predicted"/>
<dbReference type="Pfam" id="PF07686">
    <property type="entry name" value="V-set"/>
    <property type="match status" value="1"/>
</dbReference>
<organism evidence="4 5">
    <name type="scientific">Bos indicus x Bos taurus</name>
    <name type="common">Hybrid cattle</name>
    <dbReference type="NCBI Taxonomy" id="30522"/>
    <lineage>
        <taxon>Eukaryota</taxon>
        <taxon>Metazoa</taxon>
        <taxon>Chordata</taxon>
        <taxon>Craniata</taxon>
        <taxon>Vertebrata</taxon>
        <taxon>Euteleostomi</taxon>
        <taxon>Mammalia</taxon>
        <taxon>Eutheria</taxon>
        <taxon>Laurasiatheria</taxon>
        <taxon>Artiodactyla</taxon>
        <taxon>Ruminantia</taxon>
        <taxon>Pecora</taxon>
        <taxon>Bovidae</taxon>
        <taxon>Bovinae</taxon>
        <taxon>Bos</taxon>
    </lineage>
</organism>
<dbReference type="OMA" id="MIWHNNA"/>
<dbReference type="InterPro" id="IPR050150">
    <property type="entry name" value="IgV_Light_Chain"/>
</dbReference>
<feature type="signal peptide" evidence="2">
    <location>
        <begin position="1"/>
        <end position="19"/>
    </location>
</feature>
<dbReference type="SUPFAM" id="SSF48726">
    <property type="entry name" value="Immunoglobulin"/>
    <property type="match status" value="1"/>
</dbReference>
<feature type="region of interest" description="Disordered" evidence="1">
    <location>
        <begin position="109"/>
        <end position="143"/>
    </location>
</feature>
<feature type="chain" id="PRO_5021486894" description="Ig-like domain-containing protein" evidence="2">
    <location>
        <begin position="20"/>
        <end position="143"/>
    </location>
</feature>
<dbReference type="SMART" id="SM00406">
    <property type="entry name" value="IGv"/>
    <property type="match status" value="1"/>
</dbReference>
<dbReference type="AlphaFoldDB" id="A0A4W2BU44"/>
<evidence type="ECO:0000259" key="3">
    <source>
        <dbReference type="PROSITE" id="PS50835"/>
    </source>
</evidence>
<evidence type="ECO:0000313" key="5">
    <source>
        <dbReference type="Proteomes" id="UP000314981"/>
    </source>
</evidence>
<dbReference type="Proteomes" id="UP000314981">
    <property type="component" value="Unassembled WGS sequence"/>
</dbReference>
<keyword evidence="2" id="KW-0732">Signal</keyword>
<dbReference type="InterPro" id="IPR007110">
    <property type="entry name" value="Ig-like_dom"/>
</dbReference>
<evidence type="ECO:0000256" key="1">
    <source>
        <dbReference type="SAM" id="MobiDB-lite"/>
    </source>
</evidence>
<evidence type="ECO:0000313" key="4">
    <source>
        <dbReference type="Ensembl" id="ENSBIXP00000003656.1"/>
    </source>
</evidence>
<reference evidence="4" key="2">
    <citation type="submission" date="2025-08" db="UniProtKB">
        <authorList>
            <consortium name="Ensembl"/>
        </authorList>
    </citation>
    <scope>IDENTIFICATION</scope>
</reference>
<reference evidence="5" key="1">
    <citation type="submission" date="2018-11" db="EMBL/GenBank/DDBJ databases">
        <title>Haplotype-resolved cattle genomes.</title>
        <authorList>
            <person name="Low W.Y."/>
            <person name="Tearle R."/>
            <person name="Bickhart D.M."/>
            <person name="Rosen B.D."/>
            <person name="Koren S."/>
            <person name="Rhie A."/>
            <person name="Hiendleder S."/>
            <person name="Phillippy A.M."/>
            <person name="Smith T.P.L."/>
            <person name="Williams J.L."/>
        </authorList>
    </citation>
    <scope>NUCLEOTIDE SEQUENCE [LARGE SCALE GENOMIC DNA]</scope>
</reference>
<dbReference type="PANTHER" id="PTHR23267">
    <property type="entry name" value="IMMUNOGLOBULIN LIGHT CHAIN"/>
    <property type="match status" value="1"/>
</dbReference>
<accession>A0A4W2BU44</accession>
<dbReference type="InterPro" id="IPR036179">
    <property type="entry name" value="Ig-like_dom_sf"/>
</dbReference>
<evidence type="ECO:0000256" key="2">
    <source>
        <dbReference type="SAM" id="SignalP"/>
    </source>
</evidence>
<feature type="domain" description="Ig-like" evidence="3">
    <location>
        <begin position="21"/>
        <end position="56"/>
    </location>
</feature>
<dbReference type="Gene3D" id="2.60.40.10">
    <property type="entry name" value="Immunoglobulins"/>
    <property type="match status" value="1"/>
</dbReference>
<dbReference type="InterPro" id="IPR013106">
    <property type="entry name" value="Ig_V-set"/>
</dbReference>
<dbReference type="InterPro" id="IPR013783">
    <property type="entry name" value="Ig-like_fold"/>
</dbReference>
<name>A0A4W2BU44_BOBOX</name>